<evidence type="ECO:0000256" key="3">
    <source>
        <dbReference type="ARBA" id="ARBA00022475"/>
    </source>
</evidence>
<keyword evidence="4" id="KW-0812">Transmembrane</keyword>
<dbReference type="Pfam" id="PF08137">
    <property type="entry name" value="DVL"/>
    <property type="match status" value="1"/>
</dbReference>
<evidence type="ECO:0000313" key="10">
    <source>
        <dbReference type="Proteomes" id="UP000834106"/>
    </source>
</evidence>
<protein>
    <submittedName>
        <fullName evidence="9">Uncharacterized protein</fullName>
    </submittedName>
</protein>
<evidence type="ECO:0000256" key="1">
    <source>
        <dbReference type="ARBA" id="ARBA00004162"/>
    </source>
</evidence>
<comment type="subcellular location">
    <subcellularLocation>
        <location evidence="1">Cell membrane</location>
        <topology evidence="1">Single-pass membrane protein</topology>
    </subcellularLocation>
</comment>
<sequence>MEYYMDEKWKLSKDDKNTSLSRSVSQKISTKSPLLRSLTKKNSFNLSRSSSQRSSSTSSSNKSSSLSRSSSQRCTEFTRKCSSLAKEQKAKLYIVKRCITMLVCWKKHGDS</sequence>
<feature type="region of interest" description="Disordered" evidence="8">
    <location>
        <begin position="12"/>
        <end position="75"/>
    </location>
</feature>
<organism evidence="9 10">
    <name type="scientific">Fraxinus pennsylvanica</name>
    <dbReference type="NCBI Taxonomy" id="56036"/>
    <lineage>
        <taxon>Eukaryota</taxon>
        <taxon>Viridiplantae</taxon>
        <taxon>Streptophyta</taxon>
        <taxon>Embryophyta</taxon>
        <taxon>Tracheophyta</taxon>
        <taxon>Spermatophyta</taxon>
        <taxon>Magnoliopsida</taxon>
        <taxon>eudicotyledons</taxon>
        <taxon>Gunneridae</taxon>
        <taxon>Pentapetalae</taxon>
        <taxon>asterids</taxon>
        <taxon>lamiids</taxon>
        <taxon>Lamiales</taxon>
        <taxon>Oleaceae</taxon>
        <taxon>Oleeae</taxon>
        <taxon>Fraxinus</taxon>
    </lineage>
</organism>
<dbReference type="PANTHER" id="PTHR47596:SF2">
    <property type="entry name" value="SMALL POLYPEPTIDE DEVIL 9"/>
    <property type="match status" value="1"/>
</dbReference>
<evidence type="ECO:0000256" key="2">
    <source>
        <dbReference type="ARBA" id="ARBA00022473"/>
    </source>
</evidence>
<evidence type="ECO:0000256" key="8">
    <source>
        <dbReference type="SAM" id="MobiDB-lite"/>
    </source>
</evidence>
<reference evidence="9" key="1">
    <citation type="submission" date="2023-05" db="EMBL/GenBank/DDBJ databases">
        <authorList>
            <person name="Huff M."/>
        </authorList>
    </citation>
    <scope>NUCLEOTIDE SEQUENCE</scope>
</reference>
<feature type="compositionally biased region" description="Polar residues" evidence="8">
    <location>
        <begin position="18"/>
        <end position="32"/>
    </location>
</feature>
<dbReference type="InterPro" id="IPR012552">
    <property type="entry name" value="DVL"/>
</dbReference>
<dbReference type="InterPro" id="IPR052692">
    <property type="entry name" value="DVL_RTFL_polypeptides"/>
</dbReference>
<dbReference type="PANTHER" id="PTHR47596">
    <property type="entry name" value="DVL13"/>
    <property type="match status" value="1"/>
</dbReference>
<dbReference type="Proteomes" id="UP000834106">
    <property type="component" value="Chromosome 16"/>
</dbReference>
<keyword evidence="2" id="KW-0217">Developmental protein</keyword>
<evidence type="ECO:0000313" key="9">
    <source>
        <dbReference type="EMBL" id="CAI9778750.1"/>
    </source>
</evidence>
<keyword evidence="10" id="KW-1185">Reference proteome</keyword>
<evidence type="ECO:0000256" key="7">
    <source>
        <dbReference type="ARBA" id="ARBA00024340"/>
    </source>
</evidence>
<keyword evidence="3" id="KW-1003">Cell membrane</keyword>
<dbReference type="EMBL" id="OU503051">
    <property type="protein sequence ID" value="CAI9778750.1"/>
    <property type="molecule type" value="Genomic_DNA"/>
</dbReference>
<dbReference type="GO" id="GO:0005886">
    <property type="term" value="C:plasma membrane"/>
    <property type="evidence" value="ECO:0007669"/>
    <property type="project" value="UniProtKB-SubCell"/>
</dbReference>
<dbReference type="GO" id="GO:0008285">
    <property type="term" value="P:negative regulation of cell population proliferation"/>
    <property type="evidence" value="ECO:0007669"/>
    <property type="project" value="InterPro"/>
</dbReference>
<dbReference type="AlphaFoldDB" id="A0AAD2E8R6"/>
<dbReference type="GO" id="GO:0048367">
    <property type="term" value="P:shoot system development"/>
    <property type="evidence" value="ECO:0007669"/>
    <property type="project" value="UniProtKB-ARBA"/>
</dbReference>
<feature type="compositionally biased region" description="Low complexity" evidence="8">
    <location>
        <begin position="40"/>
        <end position="71"/>
    </location>
</feature>
<gene>
    <name evidence="9" type="ORF">FPE_LOCUS26180</name>
</gene>
<evidence type="ECO:0000256" key="5">
    <source>
        <dbReference type="ARBA" id="ARBA00022989"/>
    </source>
</evidence>
<evidence type="ECO:0000256" key="4">
    <source>
        <dbReference type="ARBA" id="ARBA00022692"/>
    </source>
</evidence>
<keyword evidence="5" id="KW-1133">Transmembrane helix</keyword>
<accession>A0AAD2E8R6</accession>
<proteinExistence type="inferred from homology"/>
<keyword evidence="6" id="KW-0472">Membrane</keyword>
<evidence type="ECO:0000256" key="6">
    <source>
        <dbReference type="ARBA" id="ARBA00023136"/>
    </source>
</evidence>
<comment type="similarity">
    <text evidence="7">Belongs to the DVL/RTFL small polypeptides family.</text>
</comment>
<name>A0AAD2E8R6_9LAMI</name>